<sequence length="291" mass="33255">MFDGFSRWQVQLNDLSFKVIKGGEGSPVVLLHGYPQTHIIWRHLAPQLARSMSVICLDLKGYGDSAAPAPLPDSSNYSKRQMAAEVVEIMKMLGFEKFSVIGHDRGARVAYRLALDYPDRIHRLVPLDIVPTATYWEQADKNFSLGTFHWGFLAQPNGLPERLIGADPDYWLEWIIRHWAGDMAAFPDDIMTEYKRCFRRPEVIAATCADYRAGATIDDNHDLADLKAGRMIECPTLAFYSGTFIDEKRDPLKQWQRWAKKVTAERVQSGHFIPEEIPDQIVARLRQFMLT</sequence>
<organism evidence="3 4">
    <name type="scientific">Dongia rigui</name>
    <dbReference type="NCBI Taxonomy" id="940149"/>
    <lineage>
        <taxon>Bacteria</taxon>
        <taxon>Pseudomonadati</taxon>
        <taxon>Pseudomonadota</taxon>
        <taxon>Alphaproteobacteria</taxon>
        <taxon>Rhodospirillales</taxon>
        <taxon>Dongiaceae</taxon>
        <taxon>Dongia</taxon>
    </lineage>
</organism>
<dbReference type="Gene3D" id="3.40.50.1820">
    <property type="entry name" value="alpha/beta hydrolase"/>
    <property type="match status" value="1"/>
</dbReference>
<dbReference type="InterPro" id="IPR000639">
    <property type="entry name" value="Epox_hydrolase-like"/>
</dbReference>
<keyword evidence="1 3" id="KW-0378">Hydrolase</keyword>
<reference evidence="3 4" key="1">
    <citation type="journal article" date="2013" name="Antonie Van Leeuwenhoek">
        <title>Dongia rigui sp. nov., isolated from freshwater of a large wetland in Korea.</title>
        <authorList>
            <person name="Baik K.S."/>
            <person name="Hwang Y.M."/>
            <person name="Choi J.S."/>
            <person name="Kwon J."/>
            <person name="Seong C.N."/>
        </authorList>
    </citation>
    <scope>NUCLEOTIDE SEQUENCE [LARGE SCALE GENOMIC DNA]</scope>
    <source>
        <strain evidence="3 4">04SU4-P</strain>
    </source>
</reference>
<accession>A0ABU5E1N7</accession>
<dbReference type="Pfam" id="PF00561">
    <property type="entry name" value="Abhydrolase_1"/>
    <property type="match status" value="1"/>
</dbReference>
<evidence type="ECO:0000313" key="4">
    <source>
        <dbReference type="Proteomes" id="UP001271769"/>
    </source>
</evidence>
<dbReference type="PANTHER" id="PTHR43329">
    <property type="entry name" value="EPOXIDE HYDROLASE"/>
    <property type="match status" value="1"/>
</dbReference>
<comment type="caution">
    <text evidence="3">The sequence shown here is derived from an EMBL/GenBank/DDBJ whole genome shotgun (WGS) entry which is preliminary data.</text>
</comment>
<dbReference type="InterPro" id="IPR029058">
    <property type="entry name" value="AB_hydrolase_fold"/>
</dbReference>
<dbReference type="PRINTS" id="PR00412">
    <property type="entry name" value="EPOXHYDRLASE"/>
</dbReference>
<protein>
    <submittedName>
        <fullName evidence="3">Alpha/beta hydrolase</fullName>
    </submittedName>
</protein>
<evidence type="ECO:0000313" key="3">
    <source>
        <dbReference type="EMBL" id="MDY0873460.1"/>
    </source>
</evidence>
<dbReference type="InterPro" id="IPR000073">
    <property type="entry name" value="AB_hydrolase_1"/>
</dbReference>
<evidence type="ECO:0000259" key="2">
    <source>
        <dbReference type="Pfam" id="PF00561"/>
    </source>
</evidence>
<dbReference type="EMBL" id="JAXCLX010000003">
    <property type="protein sequence ID" value="MDY0873460.1"/>
    <property type="molecule type" value="Genomic_DNA"/>
</dbReference>
<name>A0ABU5E1N7_9PROT</name>
<proteinExistence type="predicted"/>
<dbReference type="GO" id="GO:0016787">
    <property type="term" value="F:hydrolase activity"/>
    <property type="evidence" value="ECO:0007669"/>
    <property type="project" value="UniProtKB-KW"/>
</dbReference>
<evidence type="ECO:0000256" key="1">
    <source>
        <dbReference type="ARBA" id="ARBA00022801"/>
    </source>
</evidence>
<dbReference type="PRINTS" id="PR00111">
    <property type="entry name" value="ABHYDROLASE"/>
</dbReference>
<dbReference type="Proteomes" id="UP001271769">
    <property type="component" value="Unassembled WGS sequence"/>
</dbReference>
<gene>
    <name evidence="3" type="ORF">SMD31_16085</name>
</gene>
<feature type="domain" description="AB hydrolase-1" evidence="2">
    <location>
        <begin position="27"/>
        <end position="146"/>
    </location>
</feature>
<keyword evidence="4" id="KW-1185">Reference proteome</keyword>
<dbReference type="SUPFAM" id="SSF53474">
    <property type="entry name" value="alpha/beta-Hydrolases"/>
    <property type="match status" value="1"/>
</dbReference>
<dbReference type="RefSeq" id="WP_320501934.1">
    <property type="nucleotide sequence ID" value="NZ_JAXCLX010000003.1"/>
</dbReference>